<dbReference type="PROSITE" id="PS50928">
    <property type="entry name" value="ABC_TM1"/>
    <property type="match status" value="1"/>
</dbReference>
<dbReference type="Pfam" id="PF00528">
    <property type="entry name" value="BPD_transp_1"/>
    <property type="match status" value="1"/>
</dbReference>
<evidence type="ECO:0000256" key="1">
    <source>
        <dbReference type="ARBA" id="ARBA00004651"/>
    </source>
</evidence>
<keyword evidence="4 7" id="KW-0812">Transmembrane</keyword>
<evidence type="ECO:0000256" key="4">
    <source>
        <dbReference type="ARBA" id="ARBA00022692"/>
    </source>
</evidence>
<organism evidence="10 11">
    <name type="scientific">Amycolatopsis suaedae</name>
    <dbReference type="NCBI Taxonomy" id="2510978"/>
    <lineage>
        <taxon>Bacteria</taxon>
        <taxon>Bacillati</taxon>
        <taxon>Actinomycetota</taxon>
        <taxon>Actinomycetes</taxon>
        <taxon>Pseudonocardiales</taxon>
        <taxon>Pseudonocardiaceae</taxon>
        <taxon>Amycolatopsis</taxon>
    </lineage>
</organism>
<evidence type="ECO:0000259" key="9">
    <source>
        <dbReference type="PROSITE" id="PS50928"/>
    </source>
</evidence>
<keyword evidence="11" id="KW-1185">Reference proteome</keyword>
<dbReference type="GO" id="GO:0005886">
    <property type="term" value="C:plasma membrane"/>
    <property type="evidence" value="ECO:0007669"/>
    <property type="project" value="UniProtKB-SubCell"/>
</dbReference>
<feature type="domain" description="ABC transmembrane type-1" evidence="9">
    <location>
        <begin position="94"/>
        <end position="288"/>
    </location>
</feature>
<feature type="transmembrane region" description="Helical" evidence="7">
    <location>
        <begin position="209"/>
        <end position="234"/>
    </location>
</feature>
<dbReference type="CDD" id="cd06261">
    <property type="entry name" value="TM_PBP2"/>
    <property type="match status" value="1"/>
</dbReference>
<dbReference type="SUPFAM" id="SSF161098">
    <property type="entry name" value="MetI-like"/>
    <property type="match status" value="1"/>
</dbReference>
<gene>
    <name evidence="10" type="ORF">EWH70_11650</name>
</gene>
<feature type="transmembrane region" description="Helical" evidence="7">
    <location>
        <begin position="98"/>
        <end position="119"/>
    </location>
</feature>
<accession>A0A4Q7J803</accession>
<evidence type="ECO:0000313" key="11">
    <source>
        <dbReference type="Proteomes" id="UP000292003"/>
    </source>
</evidence>
<evidence type="ECO:0000256" key="2">
    <source>
        <dbReference type="ARBA" id="ARBA00022448"/>
    </source>
</evidence>
<dbReference type="InterPro" id="IPR035906">
    <property type="entry name" value="MetI-like_sf"/>
</dbReference>
<evidence type="ECO:0000256" key="6">
    <source>
        <dbReference type="ARBA" id="ARBA00023136"/>
    </source>
</evidence>
<reference evidence="10 11" key="1">
    <citation type="submission" date="2019-02" db="EMBL/GenBank/DDBJ databases">
        <title>Draft genome sequence of Amycolatopsis sp. 8-3EHSu isolated from roots of Suaeda maritima.</title>
        <authorList>
            <person name="Duangmal K."/>
            <person name="Chantavorakit T."/>
        </authorList>
    </citation>
    <scope>NUCLEOTIDE SEQUENCE [LARGE SCALE GENOMIC DNA]</scope>
    <source>
        <strain evidence="10 11">8-3EHSu</strain>
    </source>
</reference>
<feature type="transmembrane region" description="Helical" evidence="7">
    <location>
        <begin position="131"/>
        <end position="151"/>
    </location>
</feature>
<dbReference type="InterPro" id="IPR000515">
    <property type="entry name" value="MetI-like"/>
</dbReference>
<evidence type="ECO:0000256" key="7">
    <source>
        <dbReference type="RuleBase" id="RU363032"/>
    </source>
</evidence>
<feature type="region of interest" description="Disordered" evidence="8">
    <location>
        <begin position="1"/>
        <end position="21"/>
    </location>
</feature>
<evidence type="ECO:0000256" key="8">
    <source>
        <dbReference type="SAM" id="MobiDB-lite"/>
    </source>
</evidence>
<keyword evidence="5 7" id="KW-1133">Transmembrane helix</keyword>
<keyword evidence="2 7" id="KW-0813">Transport</keyword>
<evidence type="ECO:0000256" key="5">
    <source>
        <dbReference type="ARBA" id="ARBA00022989"/>
    </source>
</evidence>
<evidence type="ECO:0000313" key="10">
    <source>
        <dbReference type="EMBL" id="RZQ63810.1"/>
    </source>
</evidence>
<comment type="caution">
    <text evidence="10">The sequence shown here is derived from an EMBL/GenBank/DDBJ whole genome shotgun (WGS) entry which is preliminary data.</text>
</comment>
<name>A0A4Q7J803_9PSEU</name>
<evidence type="ECO:0000256" key="3">
    <source>
        <dbReference type="ARBA" id="ARBA00022475"/>
    </source>
</evidence>
<dbReference type="EMBL" id="SFCC01000005">
    <property type="protein sequence ID" value="RZQ63810.1"/>
    <property type="molecule type" value="Genomic_DNA"/>
</dbReference>
<dbReference type="PANTHER" id="PTHR43744:SF3">
    <property type="entry name" value="LACTOSE TRANSPORT SYSTEM PERMEASE PROTEIN LACG"/>
    <property type="match status" value="1"/>
</dbReference>
<dbReference type="AlphaFoldDB" id="A0A4Q7J803"/>
<keyword evidence="3" id="KW-1003">Cell membrane</keyword>
<dbReference type="Gene3D" id="1.10.3720.10">
    <property type="entry name" value="MetI-like"/>
    <property type="match status" value="1"/>
</dbReference>
<feature type="transmembrane region" description="Helical" evidence="7">
    <location>
        <begin position="269"/>
        <end position="288"/>
    </location>
</feature>
<comment type="subcellular location">
    <subcellularLocation>
        <location evidence="1 7">Cell membrane</location>
        <topology evidence="1 7">Multi-pass membrane protein</topology>
    </subcellularLocation>
</comment>
<comment type="similarity">
    <text evidence="7">Belongs to the binding-protein-dependent transport system permease family.</text>
</comment>
<feature type="transmembrane region" description="Helical" evidence="7">
    <location>
        <begin position="39"/>
        <end position="61"/>
    </location>
</feature>
<sequence>MTTRLTIPQRRRRPGASGVTDTALGLSGRRGPVSVVLRVVLYVAIAFVFAGPLLAVLVGAFSELSDPAELSLIPDSFTLNNFAVAADRGVLGYLLNSFLVVGFGLLLQISVSVLAAYALARKKFRGMTAVLLLILATMMLPEEILAIPLSVVLSDLPVFGTNLIGSLAGMILPVGAWGFSILVMTEFMREVPIELEEAARIDGAGELRIFWSVVLPLCRPAVGVIGVFGFTMVWDQYLLPLIVATEPGQYTLPIALRILRSDEQVGSGVLLASALLALLPSVIAFLAMQRQFMRGLTAGAVKG</sequence>
<dbReference type="RefSeq" id="WP_130475336.1">
    <property type="nucleotide sequence ID" value="NZ_SFCC01000005.1"/>
</dbReference>
<feature type="transmembrane region" description="Helical" evidence="7">
    <location>
        <begin position="163"/>
        <end position="188"/>
    </location>
</feature>
<dbReference type="PANTHER" id="PTHR43744">
    <property type="entry name" value="ABC TRANSPORTER PERMEASE PROTEIN MG189-RELATED-RELATED"/>
    <property type="match status" value="1"/>
</dbReference>
<dbReference type="OrthoDB" id="9794684at2"/>
<dbReference type="Proteomes" id="UP000292003">
    <property type="component" value="Unassembled WGS sequence"/>
</dbReference>
<protein>
    <submittedName>
        <fullName evidence="10">Carbohydrate ABC transporter permease</fullName>
    </submittedName>
</protein>
<dbReference type="GO" id="GO:0055085">
    <property type="term" value="P:transmembrane transport"/>
    <property type="evidence" value="ECO:0007669"/>
    <property type="project" value="InterPro"/>
</dbReference>
<keyword evidence="6 7" id="KW-0472">Membrane</keyword>
<proteinExistence type="inferred from homology"/>